<keyword evidence="2" id="KW-1185">Reference proteome</keyword>
<reference evidence="2" key="1">
    <citation type="journal article" date="2019" name="Int. J. Syst. Evol. Microbiol.">
        <title>The Global Catalogue of Microorganisms (GCM) 10K type strain sequencing project: providing services to taxonomists for standard genome sequencing and annotation.</title>
        <authorList>
            <consortium name="The Broad Institute Genomics Platform"/>
            <consortium name="The Broad Institute Genome Sequencing Center for Infectious Disease"/>
            <person name="Wu L."/>
            <person name="Ma J."/>
        </authorList>
    </citation>
    <scope>NUCLEOTIDE SEQUENCE [LARGE SCALE GENOMIC DNA]</scope>
    <source>
        <strain evidence="2">CGMCC 1.15809</strain>
    </source>
</reference>
<comment type="caution">
    <text evidence="1">The sequence shown here is derived from an EMBL/GenBank/DDBJ whole genome shotgun (WGS) entry which is preliminary data.</text>
</comment>
<sequence length="149" mass="16434">MATSETHAQKWIDALAVAGMNVPLRKPVACTPSALSGLHAVNGIDTEPTVKIPKCAPTPFHSLDIHWKRQTDRLDLYSEKGEALVCSPFFCLEDVAWLRFQDPLSGEGLPSRLMRAKASPEFLALSLDGKRLCAISVEDDEYWIVTHSS</sequence>
<gene>
    <name evidence="1" type="ORF">ACFP3M_17090</name>
</gene>
<protein>
    <recommendedName>
        <fullName evidence="3">PH domain-containing protein</fullName>
    </recommendedName>
</protein>
<evidence type="ECO:0008006" key="3">
    <source>
        <dbReference type="Google" id="ProtNLM"/>
    </source>
</evidence>
<dbReference type="RefSeq" id="WP_345089038.1">
    <property type="nucleotide sequence ID" value="NZ_BAAAWG010000015.1"/>
</dbReference>
<name>A0ABW1FKQ2_9ACTN</name>
<evidence type="ECO:0000313" key="2">
    <source>
        <dbReference type="Proteomes" id="UP001596241"/>
    </source>
</evidence>
<dbReference type="Proteomes" id="UP001596241">
    <property type="component" value="Unassembled WGS sequence"/>
</dbReference>
<organism evidence="1 2">
    <name type="scientific">Streptomyces ramulosus</name>
    <dbReference type="NCBI Taxonomy" id="47762"/>
    <lineage>
        <taxon>Bacteria</taxon>
        <taxon>Bacillati</taxon>
        <taxon>Actinomycetota</taxon>
        <taxon>Actinomycetes</taxon>
        <taxon>Kitasatosporales</taxon>
        <taxon>Streptomycetaceae</taxon>
        <taxon>Streptomyces</taxon>
    </lineage>
</organism>
<accession>A0ABW1FKQ2</accession>
<proteinExistence type="predicted"/>
<dbReference type="EMBL" id="JBHSPW010000007">
    <property type="protein sequence ID" value="MFC5894530.1"/>
    <property type="molecule type" value="Genomic_DNA"/>
</dbReference>
<evidence type="ECO:0000313" key="1">
    <source>
        <dbReference type="EMBL" id="MFC5894530.1"/>
    </source>
</evidence>